<protein>
    <submittedName>
        <fullName evidence="2">Uncharacterized protein</fullName>
    </submittedName>
</protein>
<sequence length="310" mass="34576">MAVFRLCGFVLTFLVAFGAIAQDNSEDLVRLGFFPPMDEDIVFRIQSVQEHSFRGNQRRAEWTHELHLRLTGEEPPDMMTGSYSIRAIQAVENVERDIAYLFARAIENETYPFKMLRLGAPVEIDWARVKVRFAERLPGLTDRATAAAIERLLPVFEPDGVGAVMRPLWVTSVAHLRPFRRDATWMVTEGLDLPAWFFVPGSKLETYGGREEGSEDLLFVWRITPNPQAARDTLGPELATLAAQAGGLDVPEAEAVVAQATADGLSVVEGGIVTYDPTPGLIRTVEFEARLGAGDINRRVEIRIERLKPE</sequence>
<name>A0A562NVY4_9HYPH</name>
<feature type="chain" id="PRO_5022064624" evidence="1">
    <location>
        <begin position="22"/>
        <end position="310"/>
    </location>
</feature>
<dbReference type="OrthoDB" id="9910193at2"/>
<gene>
    <name evidence="2" type="ORF">IQ26_02885</name>
</gene>
<keyword evidence="3" id="KW-1185">Reference proteome</keyword>
<evidence type="ECO:0000256" key="1">
    <source>
        <dbReference type="SAM" id="SignalP"/>
    </source>
</evidence>
<proteinExistence type="predicted"/>
<dbReference type="EMBL" id="VLKT01000016">
    <property type="protein sequence ID" value="TWI36372.1"/>
    <property type="molecule type" value="Genomic_DNA"/>
</dbReference>
<keyword evidence="1" id="KW-0732">Signal</keyword>
<dbReference type="AlphaFoldDB" id="A0A562NVY4"/>
<dbReference type="RefSeq" id="WP_145718267.1">
    <property type="nucleotide sequence ID" value="NZ_BSPF01000027.1"/>
</dbReference>
<comment type="caution">
    <text evidence="2">The sequence shown here is derived from an EMBL/GenBank/DDBJ whole genome shotgun (WGS) entry which is preliminary data.</text>
</comment>
<feature type="signal peptide" evidence="1">
    <location>
        <begin position="1"/>
        <end position="21"/>
    </location>
</feature>
<evidence type="ECO:0000313" key="2">
    <source>
        <dbReference type="EMBL" id="TWI36372.1"/>
    </source>
</evidence>
<accession>A0A562NVY4</accession>
<evidence type="ECO:0000313" key="3">
    <source>
        <dbReference type="Proteomes" id="UP000317122"/>
    </source>
</evidence>
<reference evidence="2 3" key="1">
    <citation type="journal article" date="2015" name="Stand. Genomic Sci.">
        <title>Genomic Encyclopedia of Bacterial and Archaeal Type Strains, Phase III: the genomes of soil and plant-associated and newly described type strains.</title>
        <authorList>
            <person name="Whitman W.B."/>
            <person name="Woyke T."/>
            <person name="Klenk H.P."/>
            <person name="Zhou Y."/>
            <person name="Lilburn T.G."/>
            <person name="Beck B.J."/>
            <person name="De Vos P."/>
            <person name="Vandamme P."/>
            <person name="Eisen J.A."/>
            <person name="Garrity G."/>
            <person name="Hugenholtz P."/>
            <person name="Kyrpides N.C."/>
        </authorList>
    </citation>
    <scope>NUCLEOTIDE SEQUENCE [LARGE SCALE GENOMIC DNA]</scope>
    <source>
        <strain evidence="2 3">CGMCC 1.2546</strain>
    </source>
</reference>
<organism evidence="2 3">
    <name type="scientific">Mesorhizobium tianshanense</name>
    <dbReference type="NCBI Taxonomy" id="39844"/>
    <lineage>
        <taxon>Bacteria</taxon>
        <taxon>Pseudomonadati</taxon>
        <taxon>Pseudomonadota</taxon>
        <taxon>Alphaproteobacteria</taxon>
        <taxon>Hyphomicrobiales</taxon>
        <taxon>Phyllobacteriaceae</taxon>
        <taxon>Mesorhizobium</taxon>
    </lineage>
</organism>
<dbReference type="Proteomes" id="UP000317122">
    <property type="component" value="Unassembled WGS sequence"/>
</dbReference>